<keyword evidence="3" id="KW-1185">Reference proteome</keyword>
<dbReference type="Proteomes" id="UP001500194">
    <property type="component" value="Unassembled WGS sequence"/>
</dbReference>
<evidence type="ECO:0000313" key="2">
    <source>
        <dbReference type="EMBL" id="GAA0649906.1"/>
    </source>
</evidence>
<dbReference type="InterPro" id="IPR043899">
    <property type="entry name" value="DUF5789"/>
</dbReference>
<feature type="compositionally biased region" description="Basic and acidic residues" evidence="1">
    <location>
        <begin position="1"/>
        <end position="23"/>
    </location>
</feature>
<evidence type="ECO:0000313" key="3">
    <source>
        <dbReference type="Proteomes" id="UP001500194"/>
    </source>
</evidence>
<protein>
    <recommendedName>
        <fullName evidence="4">DUF2795 domain-containing protein</fullName>
    </recommendedName>
</protein>
<evidence type="ECO:0000256" key="1">
    <source>
        <dbReference type="SAM" id="MobiDB-lite"/>
    </source>
</evidence>
<name>A0AAV3T103_9EURY</name>
<gene>
    <name evidence="2" type="ORF">GCM10009019_10880</name>
</gene>
<dbReference type="RefSeq" id="WP_227261209.1">
    <property type="nucleotide sequence ID" value="NZ_BAAADU010000002.1"/>
</dbReference>
<accession>A0AAV3T103</accession>
<feature type="region of interest" description="Disordered" evidence="1">
    <location>
        <begin position="1"/>
        <end position="122"/>
    </location>
</feature>
<sequence length="122" mass="13816">MSRDDVTDSARERQHERTERVEETLEAVDATLDGLSYPTNPSEMKAVYGETAEELPNETESLGDVFDRLEDTEYDTHEDAREAVLGELTGAAGREHGDDNEYNSERELDALEEQESEKYGEK</sequence>
<evidence type="ECO:0008006" key="4">
    <source>
        <dbReference type="Google" id="ProtNLM"/>
    </source>
</evidence>
<dbReference type="Pfam" id="PF19102">
    <property type="entry name" value="DUF5789"/>
    <property type="match status" value="1"/>
</dbReference>
<organism evidence="2 3">
    <name type="scientific">Salarchaeum japonicum</name>
    <dbReference type="NCBI Taxonomy" id="555573"/>
    <lineage>
        <taxon>Archaea</taxon>
        <taxon>Methanobacteriati</taxon>
        <taxon>Methanobacteriota</taxon>
        <taxon>Stenosarchaea group</taxon>
        <taxon>Halobacteria</taxon>
        <taxon>Halobacteriales</taxon>
        <taxon>Halobacteriaceae</taxon>
    </lineage>
</organism>
<feature type="compositionally biased region" description="Basic and acidic residues" evidence="1">
    <location>
        <begin position="93"/>
        <end position="109"/>
    </location>
</feature>
<comment type="caution">
    <text evidence="2">The sequence shown here is derived from an EMBL/GenBank/DDBJ whole genome shotgun (WGS) entry which is preliminary data.</text>
</comment>
<reference evidence="2 3" key="1">
    <citation type="journal article" date="2019" name="Int. J. Syst. Evol. Microbiol.">
        <title>The Global Catalogue of Microorganisms (GCM) 10K type strain sequencing project: providing services to taxonomists for standard genome sequencing and annotation.</title>
        <authorList>
            <consortium name="The Broad Institute Genomics Platform"/>
            <consortium name="The Broad Institute Genome Sequencing Center for Infectious Disease"/>
            <person name="Wu L."/>
            <person name="Ma J."/>
        </authorList>
    </citation>
    <scope>NUCLEOTIDE SEQUENCE [LARGE SCALE GENOMIC DNA]</scope>
    <source>
        <strain evidence="2 3">JCM 16327</strain>
    </source>
</reference>
<proteinExistence type="predicted"/>
<dbReference type="EMBL" id="BAAADU010000002">
    <property type="protein sequence ID" value="GAA0649906.1"/>
    <property type="molecule type" value="Genomic_DNA"/>
</dbReference>
<dbReference type="AlphaFoldDB" id="A0AAV3T103"/>
<feature type="compositionally biased region" description="Basic and acidic residues" evidence="1">
    <location>
        <begin position="65"/>
        <end position="84"/>
    </location>
</feature>
<dbReference type="GeneID" id="68571784"/>